<gene>
    <name evidence="9" type="primary">vsp</name>
    <name evidence="9" type="ordered locus">BDU_7003</name>
</gene>
<keyword evidence="7" id="KW-0998">Cell outer membrane</keyword>
<evidence type="ECO:0000256" key="4">
    <source>
        <dbReference type="ARBA" id="ARBA00022729"/>
    </source>
</evidence>
<keyword evidence="5" id="KW-0472">Membrane</keyword>
<comment type="subcellular location">
    <subcellularLocation>
        <location evidence="2">Cell outer membrane</location>
        <topology evidence="2">Lipid-anchor</topology>
    </subcellularLocation>
</comment>
<dbReference type="Proteomes" id="UP000000611">
    <property type="component" value="Plasmid pl35"/>
</dbReference>
<proteinExistence type="inferred from homology"/>
<geneLocation type="plasmid" evidence="9 10">
    <name>pl35</name>
</geneLocation>
<evidence type="ECO:0000256" key="1">
    <source>
        <dbReference type="ARBA" id="ARBA00003932"/>
    </source>
</evidence>
<dbReference type="HOGENOM" id="CLU_089887_0_0_12"/>
<comment type="similarity">
    <text evidence="3">Belongs to the variable small protein (Vsp) family.</text>
</comment>
<protein>
    <submittedName>
        <fullName evidence="9">Vsp protein</fullName>
    </submittedName>
</protein>
<dbReference type="SUPFAM" id="SSF63515">
    <property type="entry name" value="Outer surface protein C (OspC)"/>
    <property type="match status" value="1"/>
</dbReference>
<sequence length="275" mass="28995">MQWEDILAAIAAAKNGINASAGQISAAKNAYDIAEVAIKNSIDAGVDVTKGEIKGKREIGRENIMDRMRVKGIILMMMIVMGCNSGGGIKEGEEGKARKGDGSVIDLKVVGEKIKSAVEFAGKVKEVHTLVKSVDELAKAIGKKIQENTDTLGTDGAHNGSLVAGAFQMVLTIKTKLETLAALDGISSDLKAKVDDTKGKAESFISKVKTKHSDLGKEGVTDDHAKEAIDYKTKANGDKGAKELGELNTLIDTLLSFANKSVEASIAELVIKPTT</sequence>
<dbReference type="InterPro" id="IPR036437">
    <property type="entry name" value="OspC-like_sf"/>
</dbReference>
<evidence type="ECO:0000256" key="2">
    <source>
        <dbReference type="ARBA" id="ARBA00004459"/>
    </source>
</evidence>
<dbReference type="EMBL" id="CP000985">
    <property type="protein sequence ID" value="ACH94075.1"/>
    <property type="molecule type" value="Genomic_DNA"/>
</dbReference>
<evidence type="ECO:0000313" key="9">
    <source>
        <dbReference type="EMBL" id="ACH94075.1"/>
    </source>
</evidence>
<dbReference type="AlphaFoldDB" id="B5RNY9"/>
<evidence type="ECO:0000256" key="8">
    <source>
        <dbReference type="ARBA" id="ARBA00023288"/>
    </source>
</evidence>
<evidence type="ECO:0000256" key="6">
    <source>
        <dbReference type="ARBA" id="ARBA00023139"/>
    </source>
</evidence>
<keyword evidence="9" id="KW-0614">Plasmid</keyword>
<evidence type="ECO:0000256" key="7">
    <source>
        <dbReference type="ARBA" id="ARBA00023237"/>
    </source>
</evidence>
<evidence type="ECO:0000256" key="3">
    <source>
        <dbReference type="ARBA" id="ARBA00008719"/>
    </source>
</evidence>
<evidence type="ECO:0000313" key="10">
    <source>
        <dbReference type="Proteomes" id="UP000000611"/>
    </source>
</evidence>
<reference evidence="9 10" key="1">
    <citation type="journal article" date="2008" name="PLoS Genet.">
        <title>The genome of Borrelia recurrentis, the agent of deadly louse-borne relapsing fever, is a degraded subset of tick-borne Borrelia duttonii.</title>
        <authorList>
            <person name="Lescot M."/>
            <person name="Audic S."/>
            <person name="Robert C."/>
            <person name="Nguyen T.T."/>
            <person name="Blanc G."/>
            <person name="Cutler S.J."/>
            <person name="Wincker P."/>
            <person name="Couloux A."/>
            <person name="Claverie J.-M."/>
            <person name="Raoult D."/>
            <person name="Drancourt M."/>
        </authorList>
    </citation>
    <scope>NUCLEOTIDE SEQUENCE [LARGE SCALE GENOMIC DNA]</scope>
    <source>
        <strain evidence="9 10">Ly</strain>
    </source>
</reference>
<name>B5RNY9_BORDL</name>
<dbReference type="Gene3D" id="1.20.120.240">
    <property type="entry name" value="Lipoprotein, type 6"/>
    <property type="match status" value="1"/>
</dbReference>
<keyword evidence="4" id="KW-0732">Signal</keyword>
<organism evidence="9 10">
    <name type="scientific">Borrelia duttonii (strain Ly)</name>
    <dbReference type="NCBI Taxonomy" id="412419"/>
    <lineage>
        <taxon>Bacteria</taxon>
        <taxon>Pseudomonadati</taxon>
        <taxon>Spirochaetota</taxon>
        <taxon>Spirochaetia</taxon>
        <taxon>Spirochaetales</taxon>
        <taxon>Borreliaceae</taxon>
        <taxon>Borrelia</taxon>
    </lineage>
</organism>
<keyword evidence="8" id="KW-0449">Lipoprotein</keyword>
<dbReference type="InterPro" id="IPR001800">
    <property type="entry name" value="Lipoprotein_OspC"/>
</dbReference>
<dbReference type="KEGG" id="bdu:BDU_7003"/>
<keyword evidence="6" id="KW-0564">Palmitate</keyword>
<dbReference type="Pfam" id="PF01441">
    <property type="entry name" value="Lipoprotein_6"/>
    <property type="match status" value="1"/>
</dbReference>
<accession>B5RNY9</accession>
<dbReference type="GO" id="GO:0009279">
    <property type="term" value="C:cell outer membrane"/>
    <property type="evidence" value="ECO:0007669"/>
    <property type="project" value="UniProtKB-SubCell"/>
</dbReference>
<comment type="function">
    <text evidence="1">The Vlp and Vsp proteins are antigenically distinct proteins, only one vlp or vsp gene is transcriptionally active at any one time. Switching between these genes is a mechanism of host immune response evasion.</text>
</comment>
<evidence type="ECO:0000256" key="5">
    <source>
        <dbReference type="ARBA" id="ARBA00023136"/>
    </source>
</evidence>
<keyword evidence="10" id="KW-1185">Reference proteome</keyword>